<dbReference type="PROSITE" id="PS50084">
    <property type="entry name" value="KH_TYPE_1"/>
    <property type="match status" value="8"/>
</dbReference>
<evidence type="ECO:0000256" key="3">
    <source>
        <dbReference type="SAM" id="MobiDB-lite"/>
    </source>
</evidence>
<evidence type="ECO:0000256" key="1">
    <source>
        <dbReference type="ARBA" id="ARBA00022737"/>
    </source>
</evidence>
<evidence type="ECO:0000313" key="5">
    <source>
        <dbReference type="EMBL" id="KAF2670331.1"/>
    </source>
</evidence>
<dbReference type="Pfam" id="PF22952">
    <property type="entry name" value="KH_11"/>
    <property type="match status" value="1"/>
</dbReference>
<dbReference type="InterPro" id="IPR054548">
    <property type="entry name" value="SCP160-like_KH"/>
</dbReference>
<feature type="domain" description="K Homology" evidence="4">
    <location>
        <begin position="225"/>
        <end position="301"/>
    </location>
</feature>
<organism evidence="5 6">
    <name type="scientific">Microthyrium microscopicum</name>
    <dbReference type="NCBI Taxonomy" id="703497"/>
    <lineage>
        <taxon>Eukaryota</taxon>
        <taxon>Fungi</taxon>
        <taxon>Dikarya</taxon>
        <taxon>Ascomycota</taxon>
        <taxon>Pezizomycotina</taxon>
        <taxon>Dothideomycetes</taxon>
        <taxon>Dothideomycetes incertae sedis</taxon>
        <taxon>Microthyriales</taxon>
        <taxon>Microthyriaceae</taxon>
        <taxon>Microthyrium</taxon>
    </lineage>
</organism>
<keyword evidence="2" id="KW-0694">RNA-binding</keyword>
<dbReference type="OrthoDB" id="10027144at2759"/>
<dbReference type="SUPFAM" id="SSF54791">
    <property type="entry name" value="Eukaryotic type KH-domain (KH-domain type I)"/>
    <property type="match status" value="8"/>
</dbReference>
<dbReference type="CDD" id="cd00105">
    <property type="entry name" value="KH-I"/>
    <property type="match status" value="1"/>
</dbReference>
<feature type="domain" description="K Homology" evidence="4">
    <location>
        <begin position="1038"/>
        <end position="1109"/>
    </location>
</feature>
<feature type="domain" description="K Homology" evidence="4">
    <location>
        <begin position="1110"/>
        <end position="1227"/>
    </location>
</feature>
<feature type="compositionally biased region" description="Polar residues" evidence="3">
    <location>
        <begin position="136"/>
        <end position="146"/>
    </location>
</feature>
<dbReference type="Gene3D" id="3.30.1370.10">
    <property type="entry name" value="K Homology domain, type 1"/>
    <property type="match status" value="9"/>
</dbReference>
<feature type="domain" description="K Homology" evidence="4">
    <location>
        <begin position="722"/>
        <end position="785"/>
    </location>
</feature>
<name>A0A6A6UFK1_9PEZI</name>
<dbReference type="GO" id="GO:0003729">
    <property type="term" value="F:mRNA binding"/>
    <property type="evidence" value="ECO:0007669"/>
    <property type="project" value="TreeGrafter"/>
</dbReference>
<feature type="domain" description="K Homology" evidence="4">
    <location>
        <begin position="400"/>
        <end position="468"/>
    </location>
</feature>
<dbReference type="InterPro" id="IPR036612">
    <property type="entry name" value="KH_dom_type_1_sf"/>
</dbReference>
<feature type="domain" description="K Homology" evidence="4">
    <location>
        <begin position="881"/>
        <end position="953"/>
    </location>
</feature>
<feature type="compositionally biased region" description="Polar residues" evidence="3">
    <location>
        <begin position="1"/>
        <end position="12"/>
    </location>
</feature>
<reference evidence="5" key="1">
    <citation type="journal article" date="2020" name="Stud. Mycol.">
        <title>101 Dothideomycetes genomes: a test case for predicting lifestyles and emergence of pathogens.</title>
        <authorList>
            <person name="Haridas S."/>
            <person name="Albert R."/>
            <person name="Binder M."/>
            <person name="Bloem J."/>
            <person name="Labutti K."/>
            <person name="Salamov A."/>
            <person name="Andreopoulos B."/>
            <person name="Baker S."/>
            <person name="Barry K."/>
            <person name="Bills G."/>
            <person name="Bluhm B."/>
            <person name="Cannon C."/>
            <person name="Castanera R."/>
            <person name="Culley D."/>
            <person name="Daum C."/>
            <person name="Ezra D."/>
            <person name="Gonzalez J."/>
            <person name="Henrissat B."/>
            <person name="Kuo A."/>
            <person name="Liang C."/>
            <person name="Lipzen A."/>
            <person name="Lutzoni F."/>
            <person name="Magnuson J."/>
            <person name="Mondo S."/>
            <person name="Nolan M."/>
            <person name="Ohm R."/>
            <person name="Pangilinan J."/>
            <person name="Park H.-J."/>
            <person name="Ramirez L."/>
            <person name="Alfaro M."/>
            <person name="Sun H."/>
            <person name="Tritt A."/>
            <person name="Yoshinaga Y."/>
            <person name="Zwiers L.-H."/>
            <person name="Turgeon B."/>
            <person name="Goodwin S."/>
            <person name="Spatafora J."/>
            <person name="Crous P."/>
            <person name="Grigoriev I."/>
        </authorList>
    </citation>
    <scope>NUCLEOTIDE SEQUENCE</scope>
    <source>
        <strain evidence="5">CBS 115976</strain>
    </source>
</reference>
<feature type="region of interest" description="Disordered" evidence="3">
    <location>
        <begin position="1143"/>
        <end position="1171"/>
    </location>
</feature>
<feature type="compositionally biased region" description="Low complexity" evidence="3">
    <location>
        <begin position="1153"/>
        <end position="1164"/>
    </location>
</feature>
<dbReference type="CDD" id="cd02394">
    <property type="entry name" value="KH-I_Vigilin_rpt6"/>
    <property type="match status" value="2"/>
</dbReference>
<sequence length="1315" mass="143666">MASSSNGSNLTPAEQLRMRHAANEPHNPTVEDVVDEEDVQHPPALHASSDPVTASSSSDPTGKPPVDVPSRPKKAPLNVNSEEAFPSLGPSKPAPVAASHTWSRKPASTLNGSANTPTNGSSQASQARARNAPAQGGNSSPSNFGLSNVSLPGRAVERVAFAPQQITPRHLLKKPIPEVLREINKRSKAQVVVKEGPGGQIIFEGTGPQDAVRQALKEVANQVGSKQSIKIAVPLAVRPFLIGKQGQTIQGITKRTGARINIPKQDEPVNADDEDATIDITVEGDAVSAEMARREVQKIINERTSSQSMSLKDIPPEFYPFLIGAREANLNKLRGSADLNINIPSYHVWSGAPPTQPQAQGKPASFVPQPSLPIRISGDRQAAQQARERIDRQVEALRRQLTSHQLPIERGRHQFIVGQNGDALHDLIEETGCSVIVPPSNDDTETLYIIGPPDKIESAVNKVMDVAASMAVSNVDVARQHARAPPAHAHNLGRYLRERQAIAELERQYAASIVLPVTRDSPANWQIFSQDGKQGMRARTDALNLIAAHPPSRFQSMDVNPFYHNHLQRQAPQIRREHGVHILFPLEDPESQELVLVYEAPGSPSEYSLPRQPPSAAEIKEHQQSVQAALKYLNSIVGNNKNVVSQHFEAPPKYHEKVQRYVDREQRNLPEGQIPPQLLFGKPAPKSSGPGFHIRGPATEVDALNAMLLAFIEQEKKDELERGFTMSFEYPHKFASHLIGRKGDNIKKLQDEFDIEINYTEGKIELKGPKAKCEACKSHILSNAKKLEDEATHQIKVPAQYHYDLKGPKGSQVMRLQDRYNVRINFPRQQHVADDADAATESSFRGQPTQAPDVVVIKGPRKGADEAREELLNLLQYVQDNSHTATVAVASKQVPSLIGAGGRELDSLRNETKCRIDMPKKEEVEANSRVEIKLKGTKKQVEDAKKLLLERAKEFDNTVSESMEIDPKFYKTIIGPSGSTLSKIVLDAGGPEDRRQMNRMVTFPKQGSNESSIKIQGPKAVVQKIITAIRGLVSEKDGQVVESVNVPPEMHRHLIGPGGSTRRKLEEDFKVEINIPRADTSGPERANVKISGQPEDVAKVKSHIDSLIKEQASETIEVPVGLHHIVSDDGNIFRRLRNDHGITVDHAGKKPPAKSSTAGASRGRANGGGASMPLITDDPEDVQNSHSWELQEPEAVAEGEGGNIPWVLRGNEDNLAKARKLIEQAISNASKPTSTGYLILPDPKMYRFVIGQGGSTINSIRKQTNVQIQVPKQGSGSEAIEIKGPKEGVLKAKDLVLEAVENGIQNGGQGGRRRG</sequence>
<dbReference type="GO" id="GO:0005737">
    <property type="term" value="C:cytoplasm"/>
    <property type="evidence" value="ECO:0007669"/>
    <property type="project" value="TreeGrafter"/>
</dbReference>
<evidence type="ECO:0000256" key="2">
    <source>
        <dbReference type="PROSITE-ProRule" id="PRU00117"/>
    </source>
</evidence>
<feature type="domain" description="K Homology" evidence="4">
    <location>
        <begin position="789"/>
        <end position="876"/>
    </location>
</feature>
<keyword evidence="1" id="KW-0677">Repeat</keyword>
<dbReference type="SMART" id="SM00322">
    <property type="entry name" value="KH"/>
    <property type="match status" value="10"/>
</dbReference>
<feature type="domain" description="K Homology" evidence="4">
    <location>
        <begin position="305"/>
        <end position="395"/>
    </location>
</feature>
<dbReference type="InterPro" id="IPR004087">
    <property type="entry name" value="KH_dom"/>
</dbReference>
<evidence type="ECO:0000313" key="6">
    <source>
        <dbReference type="Proteomes" id="UP000799302"/>
    </source>
</evidence>
<proteinExistence type="predicted"/>
<feature type="compositionally biased region" description="Low complexity" evidence="3">
    <location>
        <begin position="47"/>
        <end position="61"/>
    </location>
</feature>
<accession>A0A6A6UFK1</accession>
<protein>
    <recommendedName>
        <fullName evidence="4">K Homology domain-containing protein</fullName>
    </recommendedName>
</protein>
<feature type="compositionally biased region" description="Polar residues" evidence="3">
    <location>
        <begin position="106"/>
        <end position="120"/>
    </location>
</feature>
<dbReference type="Pfam" id="PF00013">
    <property type="entry name" value="KH_1"/>
    <property type="match status" value="7"/>
</dbReference>
<dbReference type="PANTHER" id="PTHR10627">
    <property type="entry name" value="SCP160"/>
    <property type="match status" value="1"/>
</dbReference>
<evidence type="ECO:0000259" key="4">
    <source>
        <dbReference type="SMART" id="SM00322"/>
    </source>
</evidence>
<feature type="compositionally biased region" description="Low complexity" evidence="3">
    <location>
        <begin position="121"/>
        <end position="135"/>
    </location>
</feature>
<dbReference type="EMBL" id="MU004234">
    <property type="protein sequence ID" value="KAF2670331.1"/>
    <property type="molecule type" value="Genomic_DNA"/>
</dbReference>
<dbReference type="CDD" id="cd22408">
    <property type="entry name" value="KH-I_Vigilin_rpt4"/>
    <property type="match status" value="1"/>
</dbReference>
<feature type="domain" description="K Homology" evidence="4">
    <location>
        <begin position="1232"/>
        <end position="1301"/>
    </location>
</feature>
<keyword evidence="6" id="KW-1185">Reference proteome</keyword>
<dbReference type="PANTHER" id="PTHR10627:SF31">
    <property type="entry name" value="DODECA-SATELLITE-BINDING PROTEIN 1, ISOFORM A"/>
    <property type="match status" value="1"/>
</dbReference>
<feature type="region of interest" description="Disordered" evidence="3">
    <location>
        <begin position="671"/>
        <end position="694"/>
    </location>
</feature>
<dbReference type="InterPro" id="IPR004088">
    <property type="entry name" value="KH_dom_type_1"/>
</dbReference>
<feature type="domain" description="K Homology" evidence="4">
    <location>
        <begin position="957"/>
        <end position="1034"/>
    </location>
</feature>
<dbReference type="Proteomes" id="UP000799302">
    <property type="component" value="Unassembled WGS sequence"/>
</dbReference>
<gene>
    <name evidence="5" type="ORF">BT63DRAFT_386720</name>
</gene>
<feature type="region of interest" description="Disordered" evidence="3">
    <location>
        <begin position="1"/>
        <end position="146"/>
    </location>
</feature>